<protein>
    <submittedName>
        <fullName evidence="2">Uncharacterized protein</fullName>
    </submittedName>
</protein>
<evidence type="ECO:0000313" key="2">
    <source>
        <dbReference type="EMBL" id="OGX83050.1"/>
    </source>
</evidence>
<dbReference type="STRING" id="1908236.BEN48_04675"/>
<evidence type="ECO:0000256" key="1">
    <source>
        <dbReference type="SAM" id="MobiDB-lite"/>
    </source>
</evidence>
<gene>
    <name evidence="2" type="ORF">BEN48_04675</name>
</gene>
<comment type="caution">
    <text evidence="2">The sequence shown here is derived from an EMBL/GenBank/DDBJ whole genome shotgun (WGS) entry which is preliminary data.</text>
</comment>
<reference evidence="2 3" key="1">
    <citation type="submission" date="2016-08" db="EMBL/GenBank/DDBJ databases">
        <title>Hymenobacter coccineus sp. nov., Hymenobacter lapidarius sp. nov. and Hymenobacter glacialis sp. nov., isolated from Antarctic soil.</title>
        <authorList>
            <person name="Sedlacek I."/>
            <person name="Kralova S."/>
            <person name="Kyrova K."/>
            <person name="Maslanova I."/>
            <person name="Stankova E."/>
            <person name="Vrbovska V."/>
            <person name="Nemec M."/>
            <person name="Bartak M."/>
            <person name="Svec P."/>
            <person name="Busse H.-J."/>
            <person name="Pantucek R."/>
        </authorList>
    </citation>
    <scope>NUCLEOTIDE SEQUENCE [LARGE SCALE GENOMIC DNA]</scope>
    <source>
        <strain evidence="2 3">CCM 8648</strain>
    </source>
</reference>
<dbReference type="Proteomes" id="UP000177791">
    <property type="component" value="Unassembled WGS sequence"/>
</dbReference>
<accession>A0A1G1SWQ5</accession>
<dbReference type="EMBL" id="MDZC01000090">
    <property type="protein sequence ID" value="OGX83050.1"/>
    <property type="molecule type" value="Genomic_DNA"/>
</dbReference>
<dbReference type="OrthoDB" id="886925at2"/>
<feature type="compositionally biased region" description="Basic residues" evidence="1">
    <location>
        <begin position="119"/>
        <end position="129"/>
    </location>
</feature>
<name>A0A1G1SWQ5_9BACT</name>
<proteinExistence type="predicted"/>
<dbReference type="RefSeq" id="WP_070735609.1">
    <property type="nucleotide sequence ID" value="NZ_MDZC01000090.1"/>
</dbReference>
<keyword evidence="3" id="KW-1185">Reference proteome</keyword>
<feature type="region of interest" description="Disordered" evidence="1">
    <location>
        <begin position="105"/>
        <end position="129"/>
    </location>
</feature>
<sequence>MSAAIHLLGEPQEATAALEAAIANCPKPTHFGEYDFSTHAQRDQLSKLLASHYLLPFEFKWVNWMRINFDVATADKVLQLLERIISYREATGIQPVYRERGYYWPVRPQPAPSPAKPTRQPRKSRSGHD</sequence>
<dbReference type="AlphaFoldDB" id="A0A1G1SWQ5"/>
<organism evidence="2 3">
    <name type="scientific">Hymenobacter glacialis</name>
    <dbReference type="NCBI Taxonomy" id="1908236"/>
    <lineage>
        <taxon>Bacteria</taxon>
        <taxon>Pseudomonadati</taxon>
        <taxon>Bacteroidota</taxon>
        <taxon>Cytophagia</taxon>
        <taxon>Cytophagales</taxon>
        <taxon>Hymenobacteraceae</taxon>
        <taxon>Hymenobacter</taxon>
    </lineage>
</organism>
<evidence type="ECO:0000313" key="3">
    <source>
        <dbReference type="Proteomes" id="UP000177791"/>
    </source>
</evidence>